<feature type="compositionally biased region" description="Low complexity" evidence="5">
    <location>
        <begin position="124"/>
        <end position="135"/>
    </location>
</feature>
<dbReference type="SUPFAM" id="SSF74653">
    <property type="entry name" value="TolA/TonB C-terminal domain"/>
    <property type="match status" value="1"/>
</dbReference>
<reference evidence="8 9" key="1">
    <citation type="submission" date="2014-10" db="EMBL/GenBank/DDBJ databases">
        <title>Draft genome sequence of Novosphingobium subterraneum DSM 12447.</title>
        <authorList>
            <person name="Gan H.M."/>
            <person name="Gan H.Y."/>
            <person name="Savka M.A."/>
        </authorList>
    </citation>
    <scope>NUCLEOTIDE SEQUENCE [LARGE SCALE GENOMIC DNA]</scope>
    <source>
        <strain evidence="8 9">DSM 12447</strain>
    </source>
</reference>
<dbReference type="STRING" id="48936.NJ75_03285"/>
<evidence type="ECO:0000256" key="3">
    <source>
        <dbReference type="ARBA" id="ARBA00022989"/>
    </source>
</evidence>
<dbReference type="GO" id="GO:0016020">
    <property type="term" value="C:membrane"/>
    <property type="evidence" value="ECO:0007669"/>
    <property type="project" value="UniProtKB-SubCell"/>
</dbReference>
<dbReference type="PATRIC" id="fig|48936.3.peg.3305"/>
<comment type="caution">
    <text evidence="8">The sequence shown here is derived from an EMBL/GenBank/DDBJ whole genome shotgun (WGS) entry which is preliminary data.</text>
</comment>
<dbReference type="Gene3D" id="3.30.1150.10">
    <property type="match status" value="1"/>
</dbReference>
<protein>
    <submittedName>
        <fullName evidence="8">TonB-like protein</fullName>
    </submittedName>
</protein>
<sequence length="254" mass="26628">MQGQYVDRTIGAVTPSGRYRDRQRSGRERLAPTVLAALLHIVVLWGVIHGFGGVPAMTDLAKEAFTTSTFDVPLDEPKPTPSPTRPEPAGASGEEGKKAKPKPVIAKARVPSRKENAPPVASTGQDARSGAAAQGQGTGGGGEGTGTGSGASGNGSGGGLARKAEKIAGDIRSTRDYPVSSQQERIGKRVVILLTVGTDGRVSSCRVYRASGVPEADATTCRLATERFRFRPALDAEGNPVTSSYGWEQRWFEP</sequence>
<comment type="subcellular location">
    <subcellularLocation>
        <location evidence="1">Membrane</location>
        <topology evidence="1">Single-pass membrane protein</topology>
    </subcellularLocation>
</comment>
<keyword evidence="2 6" id="KW-0812">Transmembrane</keyword>
<keyword evidence="4 6" id="KW-0472">Membrane</keyword>
<evidence type="ECO:0000256" key="5">
    <source>
        <dbReference type="SAM" id="MobiDB-lite"/>
    </source>
</evidence>
<dbReference type="NCBIfam" id="TIGR01352">
    <property type="entry name" value="tonB_Cterm"/>
    <property type="match status" value="1"/>
</dbReference>
<feature type="transmembrane region" description="Helical" evidence="6">
    <location>
        <begin position="30"/>
        <end position="48"/>
    </location>
</feature>
<gene>
    <name evidence="8" type="ORF">NJ75_03285</name>
</gene>
<evidence type="ECO:0000256" key="2">
    <source>
        <dbReference type="ARBA" id="ARBA00022692"/>
    </source>
</evidence>
<keyword evidence="3 6" id="KW-1133">Transmembrane helix</keyword>
<feature type="domain" description="TonB C-terminal" evidence="7">
    <location>
        <begin position="176"/>
        <end position="245"/>
    </location>
</feature>
<dbReference type="Proteomes" id="UP000031338">
    <property type="component" value="Unassembled WGS sequence"/>
</dbReference>
<evidence type="ECO:0000256" key="4">
    <source>
        <dbReference type="ARBA" id="ARBA00023136"/>
    </source>
</evidence>
<keyword evidence="9" id="KW-1185">Reference proteome</keyword>
<proteinExistence type="predicted"/>
<name>A0A0B8ZD03_9SPHN</name>
<evidence type="ECO:0000256" key="6">
    <source>
        <dbReference type="SAM" id="Phobius"/>
    </source>
</evidence>
<dbReference type="Pfam" id="PF03544">
    <property type="entry name" value="TonB_C"/>
    <property type="match status" value="1"/>
</dbReference>
<dbReference type="EMBL" id="JRVC01000018">
    <property type="protein sequence ID" value="KHS44077.1"/>
    <property type="molecule type" value="Genomic_DNA"/>
</dbReference>
<organism evidence="8 9">
    <name type="scientific">Novosphingobium subterraneum</name>
    <dbReference type="NCBI Taxonomy" id="48936"/>
    <lineage>
        <taxon>Bacteria</taxon>
        <taxon>Pseudomonadati</taxon>
        <taxon>Pseudomonadota</taxon>
        <taxon>Alphaproteobacteria</taxon>
        <taxon>Sphingomonadales</taxon>
        <taxon>Sphingomonadaceae</taxon>
        <taxon>Novosphingobium</taxon>
    </lineage>
</organism>
<evidence type="ECO:0000313" key="9">
    <source>
        <dbReference type="Proteomes" id="UP000031338"/>
    </source>
</evidence>
<dbReference type="AlphaFoldDB" id="A0A0B8ZD03"/>
<feature type="region of interest" description="Disordered" evidence="5">
    <location>
        <begin position="69"/>
        <end position="161"/>
    </location>
</feature>
<feature type="compositionally biased region" description="Gly residues" evidence="5">
    <location>
        <begin position="136"/>
        <end position="160"/>
    </location>
</feature>
<dbReference type="GO" id="GO:0055085">
    <property type="term" value="P:transmembrane transport"/>
    <property type="evidence" value="ECO:0007669"/>
    <property type="project" value="InterPro"/>
</dbReference>
<feature type="compositionally biased region" description="Basic and acidic residues" evidence="5">
    <location>
        <begin position="18"/>
        <end position="27"/>
    </location>
</feature>
<evidence type="ECO:0000256" key="1">
    <source>
        <dbReference type="ARBA" id="ARBA00004167"/>
    </source>
</evidence>
<evidence type="ECO:0000313" key="8">
    <source>
        <dbReference type="EMBL" id="KHS44077.1"/>
    </source>
</evidence>
<dbReference type="InterPro" id="IPR037682">
    <property type="entry name" value="TonB_C"/>
</dbReference>
<accession>A0A0B8ZD03</accession>
<evidence type="ECO:0000259" key="7">
    <source>
        <dbReference type="Pfam" id="PF03544"/>
    </source>
</evidence>
<dbReference type="InterPro" id="IPR006260">
    <property type="entry name" value="TonB/TolA_C"/>
</dbReference>
<feature type="region of interest" description="Disordered" evidence="5">
    <location>
        <begin position="1"/>
        <end position="27"/>
    </location>
</feature>